<comment type="similarity">
    <text evidence="2">Belongs to the binding-protein-dependent transport system permease family. FecCD subfamily.</text>
</comment>
<proteinExistence type="inferred from homology"/>
<dbReference type="InterPro" id="IPR000522">
    <property type="entry name" value="ABC_transptr_permease_BtuC"/>
</dbReference>
<keyword evidence="5 8" id="KW-0812">Transmembrane</keyword>
<dbReference type="PANTHER" id="PTHR30472">
    <property type="entry name" value="FERRIC ENTEROBACTIN TRANSPORT SYSTEM PERMEASE PROTEIN"/>
    <property type="match status" value="1"/>
</dbReference>
<dbReference type="SUPFAM" id="SSF81345">
    <property type="entry name" value="ABC transporter involved in vitamin B12 uptake, BtuC"/>
    <property type="match status" value="1"/>
</dbReference>
<dbReference type="HOGENOM" id="CLU_013016_1_1_5"/>
<dbReference type="CDD" id="cd06550">
    <property type="entry name" value="TM_ABC_iron-siderophores_like"/>
    <property type="match status" value="1"/>
</dbReference>
<keyword evidence="7 8" id="KW-0472">Membrane</keyword>
<dbReference type="Gene3D" id="1.10.3470.10">
    <property type="entry name" value="ABC transporter involved in vitamin B12 uptake, BtuC"/>
    <property type="match status" value="1"/>
</dbReference>
<keyword evidence="9" id="KW-0614">Plasmid</keyword>
<feature type="transmembrane region" description="Helical" evidence="8">
    <location>
        <begin position="263"/>
        <end position="284"/>
    </location>
</feature>
<dbReference type="GO" id="GO:0022857">
    <property type="term" value="F:transmembrane transporter activity"/>
    <property type="evidence" value="ECO:0007669"/>
    <property type="project" value="InterPro"/>
</dbReference>
<evidence type="ECO:0000256" key="1">
    <source>
        <dbReference type="ARBA" id="ARBA00004651"/>
    </source>
</evidence>
<dbReference type="EMBL" id="CP002020">
    <property type="protein sequence ID" value="AEM42725.1"/>
    <property type="molecule type" value="Genomic_DNA"/>
</dbReference>
<feature type="transmembrane region" description="Helical" evidence="8">
    <location>
        <begin position="183"/>
        <end position="207"/>
    </location>
</feature>
<keyword evidence="4" id="KW-1003">Cell membrane</keyword>
<keyword evidence="6 8" id="KW-1133">Transmembrane helix</keyword>
<feature type="transmembrane region" description="Helical" evidence="8">
    <location>
        <begin position="227"/>
        <end position="251"/>
    </location>
</feature>
<dbReference type="InterPro" id="IPR037294">
    <property type="entry name" value="ABC_BtuC-like"/>
</dbReference>
<sequence length="316" mass="32247">MIRAFSLCALIGALFLLSLCLGAHRLSPLAVAQLLAAHDAQDFLVWNHRLPRALIALILGGGIGLAGALVQGVIRNPLASPDLLGVTQGAGMALAGAILLFPGLAVNLLPLIAIAGGAFGAAVLMLYNAGHFSPLRFALSGVALSAGFAGVTEFLLLTHPVAINTALMSLTGSLWARGWEQMPLVLLVLPIALLALPLAKSLDLIGLGDETAHALGVDLGRVQVRALGLAVVLTGTAVAVLGPVGFIGLVAPHIARLATPGRALVILPASAAFGGAIMMAADVLGRAMAPPLEVPVGVMTAVIGAPYFLWLLFRMR</sequence>
<evidence type="ECO:0000256" key="5">
    <source>
        <dbReference type="ARBA" id="ARBA00022692"/>
    </source>
</evidence>
<evidence type="ECO:0000256" key="6">
    <source>
        <dbReference type="ARBA" id="ARBA00022989"/>
    </source>
</evidence>
<dbReference type="Pfam" id="PF01032">
    <property type="entry name" value="FecCD"/>
    <property type="match status" value="1"/>
</dbReference>
<dbReference type="Proteomes" id="UP000000692">
    <property type="component" value="Plasmid 2"/>
</dbReference>
<protein>
    <submittedName>
        <fullName evidence="9">Iron(III) dicitrate transport system permease protein</fullName>
    </submittedName>
</protein>
<accession>F9YBH3</accession>
<evidence type="ECO:0000256" key="2">
    <source>
        <dbReference type="ARBA" id="ARBA00007935"/>
    </source>
</evidence>
<evidence type="ECO:0000256" key="8">
    <source>
        <dbReference type="SAM" id="Phobius"/>
    </source>
</evidence>
<geneLocation type="plasmid" evidence="10">
    <name>pKVU_200</name>
</geneLocation>
<evidence type="ECO:0000256" key="3">
    <source>
        <dbReference type="ARBA" id="ARBA00022448"/>
    </source>
</evidence>
<evidence type="ECO:0000313" key="9">
    <source>
        <dbReference type="EMBL" id="AEM42725.1"/>
    </source>
</evidence>
<dbReference type="GO" id="GO:0033214">
    <property type="term" value="P:siderophore-iron import into cell"/>
    <property type="evidence" value="ECO:0007669"/>
    <property type="project" value="TreeGrafter"/>
</dbReference>
<feature type="transmembrane region" description="Helical" evidence="8">
    <location>
        <begin position="108"/>
        <end position="127"/>
    </location>
</feature>
<dbReference type="OrthoDB" id="9811975at2"/>
<comment type="subcellular location">
    <subcellularLocation>
        <location evidence="1">Cell membrane</location>
        <topology evidence="1">Multi-pass membrane protein</topology>
    </subcellularLocation>
</comment>
<feature type="transmembrane region" description="Helical" evidence="8">
    <location>
        <begin position="53"/>
        <end position="74"/>
    </location>
</feature>
<dbReference type="AlphaFoldDB" id="F9YBH3"/>
<dbReference type="GO" id="GO:0005886">
    <property type="term" value="C:plasma membrane"/>
    <property type="evidence" value="ECO:0007669"/>
    <property type="project" value="UniProtKB-SubCell"/>
</dbReference>
<name>F9YBH3_KETVW</name>
<feature type="transmembrane region" description="Helical" evidence="8">
    <location>
        <begin position="296"/>
        <end position="313"/>
    </location>
</feature>
<keyword evidence="3" id="KW-0813">Transport</keyword>
<evidence type="ECO:0000256" key="4">
    <source>
        <dbReference type="ARBA" id="ARBA00022475"/>
    </source>
</evidence>
<gene>
    <name evidence="9" type="primary">fecD</name>
    <name evidence="9" type="ordered locus">KVU_PB0047</name>
</gene>
<dbReference type="RefSeq" id="WP_014538154.1">
    <property type="nucleotide sequence ID" value="NC_017385.1"/>
</dbReference>
<dbReference type="PANTHER" id="PTHR30472:SF37">
    <property type="entry name" value="FE(3+) DICITRATE TRANSPORT SYSTEM PERMEASE PROTEIN FECD-RELATED"/>
    <property type="match status" value="1"/>
</dbReference>
<reference evidence="9 10" key="1">
    <citation type="journal article" date="2011" name="J. Bacteriol.">
        <title>Complete genome sequence of the industrial strain Ketogulonicigenium vulgare WSH-001.</title>
        <authorList>
            <person name="Liu L."/>
            <person name="Li Y."/>
            <person name="Zhang J."/>
            <person name="Zhou Z."/>
            <person name="Liu J."/>
            <person name="Li X."/>
            <person name="Zhou J."/>
            <person name="Du G."/>
            <person name="Wang L."/>
            <person name="Chen J."/>
        </authorList>
    </citation>
    <scope>NUCLEOTIDE SEQUENCE [LARGE SCALE GENOMIC DNA]</scope>
    <source>
        <strain evidence="9 10">WSH-001</strain>
        <plasmid evidence="10">pKVU_200</plasmid>
    </source>
</reference>
<organism evidence="9 10">
    <name type="scientific">Ketogulonicigenium vulgare (strain WSH-001)</name>
    <dbReference type="NCBI Taxonomy" id="759362"/>
    <lineage>
        <taxon>Bacteria</taxon>
        <taxon>Pseudomonadati</taxon>
        <taxon>Pseudomonadota</taxon>
        <taxon>Alphaproteobacteria</taxon>
        <taxon>Rhodobacterales</taxon>
        <taxon>Roseobacteraceae</taxon>
        <taxon>Ketogulonicigenium</taxon>
    </lineage>
</organism>
<dbReference type="KEGG" id="kvl:KVU_PB0047"/>
<evidence type="ECO:0000313" key="10">
    <source>
        <dbReference type="Proteomes" id="UP000000692"/>
    </source>
</evidence>
<keyword evidence="10" id="KW-1185">Reference proteome</keyword>
<evidence type="ECO:0000256" key="7">
    <source>
        <dbReference type="ARBA" id="ARBA00023136"/>
    </source>
</evidence>